<protein>
    <submittedName>
        <fullName evidence="1">DNA primase</fullName>
    </submittedName>
</protein>
<gene>
    <name evidence="1" type="primary">dnaG_3</name>
    <name evidence="1" type="ORF">ETAA1_37970</name>
</gene>
<evidence type="ECO:0000313" key="2">
    <source>
        <dbReference type="Proteomes" id="UP000319576"/>
    </source>
</evidence>
<dbReference type="SUPFAM" id="SSF56731">
    <property type="entry name" value="DNA primase core"/>
    <property type="match status" value="1"/>
</dbReference>
<keyword evidence="2" id="KW-1185">Reference proteome</keyword>
<dbReference type="InterPro" id="IPR034154">
    <property type="entry name" value="TOPRIM_DnaG/twinkle"/>
</dbReference>
<reference evidence="1 2" key="1">
    <citation type="submission" date="2019-02" db="EMBL/GenBank/DDBJ databases">
        <title>Deep-cultivation of Planctomycetes and their phenomic and genomic characterization uncovers novel biology.</title>
        <authorList>
            <person name="Wiegand S."/>
            <person name="Jogler M."/>
            <person name="Boedeker C."/>
            <person name="Pinto D."/>
            <person name="Vollmers J."/>
            <person name="Rivas-Marin E."/>
            <person name="Kohn T."/>
            <person name="Peeters S.H."/>
            <person name="Heuer A."/>
            <person name="Rast P."/>
            <person name="Oberbeckmann S."/>
            <person name="Bunk B."/>
            <person name="Jeske O."/>
            <person name="Meyerdierks A."/>
            <person name="Storesund J.E."/>
            <person name="Kallscheuer N."/>
            <person name="Luecker S."/>
            <person name="Lage O.M."/>
            <person name="Pohl T."/>
            <person name="Merkel B.J."/>
            <person name="Hornburger P."/>
            <person name="Mueller R.-W."/>
            <person name="Bruemmer F."/>
            <person name="Labrenz M."/>
            <person name="Spormann A.M."/>
            <person name="Op den Camp H."/>
            <person name="Overmann J."/>
            <person name="Amann R."/>
            <person name="Jetten M.S.M."/>
            <person name="Mascher T."/>
            <person name="Medema M.H."/>
            <person name="Devos D.P."/>
            <person name="Kaster A.-K."/>
            <person name="Ovreas L."/>
            <person name="Rohde M."/>
            <person name="Galperin M.Y."/>
            <person name="Jogler C."/>
        </authorList>
    </citation>
    <scope>NUCLEOTIDE SEQUENCE [LARGE SCALE GENOMIC DNA]</scope>
    <source>
        <strain evidence="1 2">ETA_A1</strain>
    </source>
</reference>
<organism evidence="1 2">
    <name type="scientific">Urbifossiella limnaea</name>
    <dbReference type="NCBI Taxonomy" id="2528023"/>
    <lineage>
        <taxon>Bacteria</taxon>
        <taxon>Pseudomonadati</taxon>
        <taxon>Planctomycetota</taxon>
        <taxon>Planctomycetia</taxon>
        <taxon>Gemmatales</taxon>
        <taxon>Gemmataceae</taxon>
        <taxon>Urbifossiella</taxon>
    </lineage>
</organism>
<dbReference type="OrthoDB" id="286509at2"/>
<dbReference type="CDD" id="cd01029">
    <property type="entry name" value="TOPRIM_primases"/>
    <property type="match status" value="1"/>
</dbReference>
<dbReference type="Pfam" id="PF13155">
    <property type="entry name" value="Toprim_2"/>
    <property type="match status" value="1"/>
</dbReference>
<dbReference type="Gene3D" id="3.40.1360.10">
    <property type="match status" value="1"/>
</dbReference>
<sequence length="287" mass="30217">MTTETQWLRVSRELPCPVCEKIDWCLVAADKTACICPRTESAKRCGDAGFLHRLTDTPRQYGPRRVVLRPATAPPDLSALAASYRDAATPDRLAAFAAELGVGPASLTAFGVGWAAGYPAWAFPMTDPTTGTVTGIRLRPPVGKKFSVTGGKESLFLPGSLNAGDDPLLVCEGATDAIAAHTVGFPNAIGRPSCTGGTAHLVALVRLHKPARVVVVGDNDEPGMRGAEALASRLTLYARDVRVIAPPAGVKDLRAWVAAGATRPTLEHLIHAAARRQLNLSLTTKGT</sequence>
<dbReference type="Proteomes" id="UP000319576">
    <property type="component" value="Chromosome"/>
</dbReference>
<evidence type="ECO:0000313" key="1">
    <source>
        <dbReference type="EMBL" id="QDU21824.1"/>
    </source>
</evidence>
<proteinExistence type="predicted"/>
<dbReference type="RefSeq" id="WP_145241074.1">
    <property type="nucleotide sequence ID" value="NZ_CP036273.1"/>
</dbReference>
<dbReference type="AlphaFoldDB" id="A0A517XWH4"/>
<dbReference type="KEGG" id="uli:ETAA1_37970"/>
<accession>A0A517XWH4</accession>
<name>A0A517XWH4_9BACT</name>
<dbReference type="EMBL" id="CP036273">
    <property type="protein sequence ID" value="QDU21824.1"/>
    <property type="molecule type" value="Genomic_DNA"/>
</dbReference>